<dbReference type="AlphaFoldDB" id="A0A318TC26"/>
<keyword evidence="1" id="KW-1133">Transmembrane helix</keyword>
<dbReference type="OrthoDB" id="9812136at2"/>
<keyword evidence="1" id="KW-0812">Transmembrane</keyword>
<dbReference type="Proteomes" id="UP000248148">
    <property type="component" value="Unassembled WGS sequence"/>
</dbReference>
<name>A0A318TC26_9BRAD</name>
<feature type="transmembrane region" description="Helical" evidence="1">
    <location>
        <begin position="46"/>
        <end position="64"/>
    </location>
</feature>
<dbReference type="EMBL" id="QJTI01000011">
    <property type="protein sequence ID" value="PYF02592.1"/>
    <property type="molecule type" value="Genomic_DNA"/>
</dbReference>
<evidence type="ECO:0008006" key="4">
    <source>
        <dbReference type="Google" id="ProtNLM"/>
    </source>
</evidence>
<proteinExistence type="predicted"/>
<dbReference type="InterPro" id="IPR007211">
    <property type="entry name" value="DUF378"/>
</dbReference>
<keyword evidence="1" id="KW-0472">Membrane</keyword>
<comment type="caution">
    <text evidence="2">The sequence shown here is derived from an EMBL/GenBank/DDBJ whole genome shotgun (WGS) entry which is preliminary data.</text>
</comment>
<dbReference type="PANTHER" id="PTHR37304:SF1">
    <property type="entry name" value="MEMBRANE PROTEIN"/>
    <property type="match status" value="1"/>
</dbReference>
<feature type="transmembrane region" description="Helical" evidence="1">
    <location>
        <begin position="6"/>
        <end position="25"/>
    </location>
</feature>
<evidence type="ECO:0000313" key="2">
    <source>
        <dbReference type="EMBL" id="PYF02592.1"/>
    </source>
</evidence>
<gene>
    <name evidence="2" type="ORF">BJ122_11192</name>
</gene>
<evidence type="ECO:0000256" key="1">
    <source>
        <dbReference type="SAM" id="Phobius"/>
    </source>
</evidence>
<dbReference type="Pfam" id="PF04070">
    <property type="entry name" value="DUF378"/>
    <property type="match status" value="1"/>
</dbReference>
<dbReference type="PANTHER" id="PTHR37304">
    <property type="entry name" value="MEMBRANE PROTEIN-RELATED"/>
    <property type="match status" value="1"/>
</dbReference>
<reference evidence="2 3" key="1">
    <citation type="submission" date="2018-06" db="EMBL/GenBank/DDBJ databases">
        <title>Genomic Encyclopedia of Archaeal and Bacterial Type Strains, Phase II (KMG-II): from individual species to whole genera.</title>
        <authorList>
            <person name="Goeker M."/>
        </authorList>
    </citation>
    <scope>NUCLEOTIDE SEQUENCE [LARGE SCALE GENOMIC DNA]</scope>
    <source>
        <strain evidence="2 3">JCM 11668</strain>
    </source>
</reference>
<keyword evidence="3" id="KW-1185">Reference proteome</keyword>
<evidence type="ECO:0000313" key="3">
    <source>
        <dbReference type="Proteomes" id="UP000248148"/>
    </source>
</evidence>
<dbReference type="RefSeq" id="WP_110781033.1">
    <property type="nucleotide sequence ID" value="NZ_QJTI01000011.1"/>
</dbReference>
<accession>A0A318TC26</accession>
<protein>
    <recommendedName>
        <fullName evidence="4">DUF378 domain-containing protein</fullName>
    </recommendedName>
</protein>
<organism evidence="2 3">
    <name type="scientific">Rhodopseudomonas faecalis</name>
    <dbReference type="NCBI Taxonomy" id="99655"/>
    <lineage>
        <taxon>Bacteria</taxon>
        <taxon>Pseudomonadati</taxon>
        <taxon>Pseudomonadota</taxon>
        <taxon>Alphaproteobacteria</taxon>
        <taxon>Hyphomicrobiales</taxon>
        <taxon>Nitrobacteraceae</taxon>
        <taxon>Rhodopseudomonas</taxon>
    </lineage>
</organism>
<sequence length="82" mass="8601">MRILNVVTLLLVIVGGLNWGLVGLFDFDLVSAILGNGAAETATSSLASRIIYVLVAASAIYQIVPLSRLLSAESAGYRTGTY</sequence>